<protein>
    <recommendedName>
        <fullName evidence="1">Serine aminopeptidase S33 domain-containing protein</fullName>
    </recommendedName>
</protein>
<gene>
    <name evidence="2" type="ORF">X943_002887</name>
</gene>
<keyword evidence="3" id="KW-1185">Reference proteome</keyword>
<dbReference type="EMBL" id="JAHBMH010000063">
    <property type="protein sequence ID" value="KAK1934368.1"/>
    <property type="molecule type" value="Genomic_DNA"/>
</dbReference>
<proteinExistence type="predicted"/>
<sequence>MGNALNTLVFQPPKATYAHNDPHLHMVPTKNGHTIAAYFIRNRLDTQTHTQTLCRKAKLTILFSHGNAEDIGTVVHALMTRIGKWEANIFIYDYSGYGLSGGRPSEHNVYMDVEAAYDYLTDVIGVDERTIVPFGRSIGSGPAIHIALHRKVVGLILQCPVASIYRVKLQRVAFTLPGDIFCNIDKVTKLRVPTLIIHGTNDEVVPIKCSKQMALKIPEVYCRWIKGASHNDMDEKYAVYVERALQEFFYKVIPTYT</sequence>
<reference evidence="2" key="1">
    <citation type="journal article" date="2014" name="Nucleic Acids Res.">
        <title>The evolutionary dynamics of variant antigen genes in Babesia reveal a history of genomic innovation underlying host-parasite interaction.</title>
        <authorList>
            <person name="Jackson A.P."/>
            <person name="Otto T.D."/>
            <person name="Darby A."/>
            <person name="Ramaprasad A."/>
            <person name="Xia D."/>
            <person name="Echaide I.E."/>
            <person name="Farber M."/>
            <person name="Gahlot S."/>
            <person name="Gamble J."/>
            <person name="Gupta D."/>
            <person name="Gupta Y."/>
            <person name="Jackson L."/>
            <person name="Malandrin L."/>
            <person name="Malas T.B."/>
            <person name="Moussa E."/>
            <person name="Nair M."/>
            <person name="Reid A.J."/>
            <person name="Sanders M."/>
            <person name="Sharma J."/>
            <person name="Tracey A."/>
            <person name="Quail M.A."/>
            <person name="Weir W."/>
            <person name="Wastling J.M."/>
            <person name="Hall N."/>
            <person name="Willadsen P."/>
            <person name="Lingelbach K."/>
            <person name="Shiels B."/>
            <person name="Tait A."/>
            <person name="Berriman M."/>
            <person name="Allred D.R."/>
            <person name="Pain A."/>
        </authorList>
    </citation>
    <scope>NUCLEOTIDE SEQUENCE</scope>
    <source>
        <strain evidence="2">1802A</strain>
    </source>
</reference>
<name>A0AAD9G9K5_BABDI</name>
<dbReference type="Proteomes" id="UP001195914">
    <property type="component" value="Unassembled WGS sequence"/>
</dbReference>
<dbReference type="InterPro" id="IPR029058">
    <property type="entry name" value="AB_hydrolase_fold"/>
</dbReference>
<reference evidence="2" key="2">
    <citation type="submission" date="2021-05" db="EMBL/GenBank/DDBJ databases">
        <authorList>
            <person name="Pain A."/>
        </authorList>
    </citation>
    <scope>NUCLEOTIDE SEQUENCE</scope>
    <source>
        <strain evidence="2">1802A</strain>
    </source>
</reference>
<evidence type="ECO:0000313" key="3">
    <source>
        <dbReference type="Proteomes" id="UP001195914"/>
    </source>
</evidence>
<dbReference type="AlphaFoldDB" id="A0AAD9G9K5"/>
<feature type="domain" description="Serine aminopeptidase S33" evidence="1">
    <location>
        <begin position="56"/>
        <end position="165"/>
    </location>
</feature>
<dbReference type="SUPFAM" id="SSF53474">
    <property type="entry name" value="alpha/beta-Hydrolases"/>
    <property type="match status" value="1"/>
</dbReference>
<dbReference type="Gene3D" id="3.40.50.1820">
    <property type="entry name" value="alpha/beta hydrolase"/>
    <property type="match status" value="1"/>
</dbReference>
<evidence type="ECO:0000259" key="1">
    <source>
        <dbReference type="Pfam" id="PF12146"/>
    </source>
</evidence>
<dbReference type="InterPro" id="IPR022742">
    <property type="entry name" value="Hydrolase_4"/>
</dbReference>
<comment type="caution">
    <text evidence="2">The sequence shown here is derived from an EMBL/GenBank/DDBJ whole genome shotgun (WGS) entry which is preliminary data.</text>
</comment>
<dbReference type="PANTHER" id="PTHR12277">
    <property type="entry name" value="ALPHA/BETA HYDROLASE DOMAIN-CONTAINING PROTEIN"/>
    <property type="match status" value="1"/>
</dbReference>
<evidence type="ECO:0000313" key="2">
    <source>
        <dbReference type="EMBL" id="KAK1934368.1"/>
    </source>
</evidence>
<organism evidence="2 3">
    <name type="scientific">Babesia divergens</name>
    <dbReference type="NCBI Taxonomy" id="32595"/>
    <lineage>
        <taxon>Eukaryota</taxon>
        <taxon>Sar</taxon>
        <taxon>Alveolata</taxon>
        <taxon>Apicomplexa</taxon>
        <taxon>Aconoidasida</taxon>
        <taxon>Piroplasmida</taxon>
        <taxon>Babesiidae</taxon>
        <taxon>Babesia</taxon>
    </lineage>
</organism>
<accession>A0AAD9G9K5</accession>
<dbReference type="Pfam" id="PF12146">
    <property type="entry name" value="Hydrolase_4"/>
    <property type="match status" value="1"/>
</dbReference>
<dbReference type="PANTHER" id="PTHR12277:SF81">
    <property type="entry name" value="PROTEIN ABHD13"/>
    <property type="match status" value="1"/>
</dbReference>